<accession>A0ABV4VJ10</accession>
<gene>
    <name evidence="2" type="ORF">ACE02W_10505</name>
</gene>
<sequence length="120" mass="13337">MPLLVGSILIVFQQNYEHITAHLSKAKDVESLKTLVTNGNILSISGNWAVVTTNSLNFRKEAGLSSTILANLKLGEPVEVIDDMGQDWLYVRAMIDDEIKSGWIHKDYVVSIKPSPRKSN</sequence>
<dbReference type="Pfam" id="PF08239">
    <property type="entry name" value="SH3_3"/>
    <property type="match status" value="1"/>
</dbReference>
<reference evidence="2 3" key="1">
    <citation type="submission" date="2024-09" db="EMBL/GenBank/DDBJ databases">
        <authorList>
            <person name="Zhang Y."/>
        </authorList>
    </citation>
    <scope>NUCLEOTIDE SEQUENCE [LARGE SCALE GENOMIC DNA]</scope>
    <source>
        <strain evidence="2 3">ZJ318</strain>
    </source>
</reference>
<keyword evidence="3" id="KW-1185">Reference proteome</keyword>
<evidence type="ECO:0000313" key="2">
    <source>
        <dbReference type="EMBL" id="MFB2620237.1"/>
    </source>
</evidence>
<dbReference type="PROSITE" id="PS51781">
    <property type="entry name" value="SH3B"/>
    <property type="match status" value="1"/>
</dbReference>
<evidence type="ECO:0000259" key="1">
    <source>
        <dbReference type="PROSITE" id="PS51781"/>
    </source>
</evidence>
<dbReference type="Proteomes" id="UP001576708">
    <property type="component" value="Unassembled WGS sequence"/>
</dbReference>
<dbReference type="EMBL" id="JBHFGU010000003">
    <property type="protein sequence ID" value="MFB2620237.1"/>
    <property type="molecule type" value="Genomic_DNA"/>
</dbReference>
<proteinExistence type="predicted"/>
<name>A0ABV4VJ10_9GAMM</name>
<comment type="caution">
    <text evidence="2">The sequence shown here is derived from an EMBL/GenBank/DDBJ whole genome shotgun (WGS) entry which is preliminary data.</text>
</comment>
<dbReference type="Gene3D" id="2.30.30.40">
    <property type="entry name" value="SH3 Domains"/>
    <property type="match status" value="1"/>
</dbReference>
<dbReference type="InterPro" id="IPR003646">
    <property type="entry name" value="SH3-like_bac-type"/>
</dbReference>
<evidence type="ECO:0000313" key="3">
    <source>
        <dbReference type="Proteomes" id="UP001576708"/>
    </source>
</evidence>
<protein>
    <submittedName>
        <fullName evidence="2">SH3 domain-containing protein</fullName>
    </submittedName>
</protein>
<dbReference type="RefSeq" id="WP_342201867.1">
    <property type="nucleotide sequence ID" value="NZ_JBCATE010000003.1"/>
</dbReference>
<feature type="domain" description="SH3b" evidence="1">
    <location>
        <begin position="46"/>
        <end position="113"/>
    </location>
</feature>
<organism evidence="2 3">
    <name type="scientific">Shewanella mangrovisoli</name>
    <dbReference type="NCBI Taxonomy" id="2864211"/>
    <lineage>
        <taxon>Bacteria</taxon>
        <taxon>Pseudomonadati</taxon>
        <taxon>Pseudomonadota</taxon>
        <taxon>Gammaproteobacteria</taxon>
        <taxon>Alteromonadales</taxon>
        <taxon>Shewanellaceae</taxon>
        <taxon>Shewanella</taxon>
    </lineage>
</organism>